<dbReference type="InterPro" id="IPR019613">
    <property type="entry name" value="DUF4198"/>
</dbReference>
<evidence type="ECO:0000256" key="1">
    <source>
        <dbReference type="SAM" id="SignalP"/>
    </source>
</evidence>
<dbReference type="RefSeq" id="WP_242936781.1">
    <property type="nucleotide sequence ID" value="NZ_CP094326.1"/>
</dbReference>
<gene>
    <name evidence="2" type="ORF">MQE36_14965</name>
</gene>
<keyword evidence="1" id="KW-0732">Signal</keyword>
<feature type="signal peptide" evidence="1">
    <location>
        <begin position="1"/>
        <end position="19"/>
    </location>
</feature>
<organism evidence="2 3">
    <name type="scientific">Zhouia spongiae</name>
    <dbReference type="NCBI Taxonomy" id="2202721"/>
    <lineage>
        <taxon>Bacteria</taxon>
        <taxon>Pseudomonadati</taxon>
        <taxon>Bacteroidota</taxon>
        <taxon>Flavobacteriia</taxon>
        <taxon>Flavobacteriales</taxon>
        <taxon>Flavobacteriaceae</taxon>
        <taxon>Zhouia</taxon>
    </lineage>
</organism>
<feature type="chain" id="PRO_5046446552" evidence="1">
    <location>
        <begin position="20"/>
        <end position="241"/>
    </location>
</feature>
<protein>
    <submittedName>
        <fullName evidence="2">DUF4198 domain-containing protein</fullName>
    </submittedName>
</protein>
<keyword evidence="3" id="KW-1185">Reference proteome</keyword>
<dbReference type="Proteomes" id="UP000829476">
    <property type="component" value="Chromosome"/>
</dbReference>
<dbReference type="EMBL" id="CP094326">
    <property type="protein sequence ID" value="UNY98374.1"/>
    <property type="molecule type" value="Genomic_DNA"/>
</dbReference>
<proteinExistence type="predicted"/>
<dbReference type="Pfam" id="PF10670">
    <property type="entry name" value="DUF4198"/>
    <property type="match status" value="1"/>
</dbReference>
<name>A0ABY3YKN9_9FLAO</name>
<accession>A0ABY3YKN9</accession>
<sequence>MKRKIIALLMFLIAGNTFAHYLWIETNPVGSENKKHEVKVRFGEYTYGVIEKVNGEAFKNVSQFNVWLIAPDGSKSALEVAPKDDHYLGVFIPGQTGTYTVVLDNKNMNVLDYTQYDFGIFKPQYHAKAKVSVGETADTARSNADGIEIVDISSRPAKKGEEVALQVLFKGEPLIKNEIVVYVSDLWSKKMETDEKGEISFKLPWKTIYTVEATYNETTPGTFKNADYEFIWHCATYCIKL</sequence>
<evidence type="ECO:0000313" key="3">
    <source>
        <dbReference type="Proteomes" id="UP000829476"/>
    </source>
</evidence>
<evidence type="ECO:0000313" key="2">
    <source>
        <dbReference type="EMBL" id="UNY98374.1"/>
    </source>
</evidence>
<reference evidence="2 3" key="1">
    <citation type="journal article" date="2018" name="Int. J. Syst. Evol. Microbiol.">
        <title>Zhouia spongiae sp. nov., isolated from a marine sponge.</title>
        <authorList>
            <person name="Zhuang L."/>
            <person name="Lin B."/>
            <person name="Qin F."/>
            <person name="Luo L."/>
        </authorList>
    </citation>
    <scope>NUCLEOTIDE SEQUENCE [LARGE SCALE GENOMIC DNA]</scope>
    <source>
        <strain evidence="2 3">HN-Y44</strain>
    </source>
</reference>